<organism evidence="3 4">
    <name type="scientific">Salmonirosea aquatica</name>
    <dbReference type="NCBI Taxonomy" id="2654236"/>
    <lineage>
        <taxon>Bacteria</taxon>
        <taxon>Pseudomonadati</taxon>
        <taxon>Bacteroidota</taxon>
        <taxon>Cytophagia</taxon>
        <taxon>Cytophagales</taxon>
        <taxon>Spirosomataceae</taxon>
        <taxon>Salmonirosea</taxon>
    </lineage>
</organism>
<proteinExistence type="predicted"/>
<evidence type="ECO:0000313" key="4">
    <source>
        <dbReference type="Proteomes" id="UP000479293"/>
    </source>
</evidence>
<dbReference type="Proteomes" id="UP000479293">
    <property type="component" value="Unassembled WGS sequence"/>
</dbReference>
<evidence type="ECO:0000313" key="3">
    <source>
        <dbReference type="EMBL" id="MPR36170.1"/>
    </source>
</evidence>
<dbReference type="Gene3D" id="3.40.50.150">
    <property type="entry name" value="Vaccinia Virus protein VP39"/>
    <property type="match status" value="1"/>
</dbReference>
<feature type="domain" description="PG-1098 ferredoxin-like" evidence="2">
    <location>
        <begin position="286"/>
        <end position="329"/>
    </location>
</feature>
<protein>
    <submittedName>
        <fullName evidence="3">Uncharacterized protein</fullName>
    </submittedName>
</protein>
<dbReference type="SUPFAM" id="SSF53335">
    <property type="entry name" value="S-adenosyl-L-methionine-dependent methyltransferases"/>
    <property type="match status" value="1"/>
</dbReference>
<dbReference type="InterPro" id="IPR054168">
    <property type="entry name" value="PG_1098_Fer"/>
</dbReference>
<comment type="caution">
    <text evidence="3">The sequence shown here is derived from an EMBL/GenBank/DDBJ whole genome shotgun (WGS) entry which is preliminary data.</text>
</comment>
<accession>A0A7C9FF25</accession>
<name>A0A7C9FF25_9BACT</name>
<evidence type="ECO:0000259" key="1">
    <source>
        <dbReference type="Pfam" id="PF18096"/>
    </source>
</evidence>
<dbReference type="EMBL" id="WHLY01000002">
    <property type="protein sequence ID" value="MPR36170.1"/>
    <property type="molecule type" value="Genomic_DNA"/>
</dbReference>
<reference evidence="3 4" key="1">
    <citation type="submission" date="2019-10" db="EMBL/GenBank/DDBJ databases">
        <title>Draft Genome Sequence of Cytophagaceae sp. SJW1-29.</title>
        <authorList>
            <person name="Choi A."/>
        </authorList>
    </citation>
    <scope>NUCLEOTIDE SEQUENCE [LARGE SCALE GENOMIC DNA]</scope>
    <source>
        <strain evidence="3 4">SJW1-29</strain>
    </source>
</reference>
<gene>
    <name evidence="3" type="ORF">GBK04_23185</name>
</gene>
<evidence type="ECO:0000259" key="2">
    <source>
        <dbReference type="Pfam" id="PF22013"/>
    </source>
</evidence>
<dbReference type="Gene3D" id="1.10.10.1110">
    <property type="entry name" value="Methyltransferase PG1098, N-terminal domain"/>
    <property type="match status" value="1"/>
</dbReference>
<dbReference type="InterPro" id="IPR029063">
    <property type="entry name" value="SAM-dependent_MTases_sf"/>
</dbReference>
<dbReference type="AlphaFoldDB" id="A0A7C9FF25"/>
<keyword evidence="4" id="KW-1185">Reference proteome</keyword>
<dbReference type="Pfam" id="PF22013">
    <property type="entry name" value="PG_1098_Fer"/>
    <property type="match status" value="1"/>
</dbReference>
<dbReference type="InterPro" id="IPR041497">
    <property type="entry name" value="Thump-like"/>
</dbReference>
<feature type="domain" description="THUMP-like" evidence="1">
    <location>
        <begin position="330"/>
        <end position="400"/>
    </location>
</feature>
<dbReference type="RefSeq" id="WP_152763845.1">
    <property type="nucleotide sequence ID" value="NZ_WHLY01000002.1"/>
</dbReference>
<sequence length="403" mass="45006">MNASIPELTDGERAFIREHLHDDVPKLLLQKHNPADLDLGKLAGQITARQKARHKLPSWYANDRLLFPPPLSVEQGSSEATARFKASLVSGRKLIDITGGMGVDCFYMSAHFEQTTYFDQLETVAQAAAYNFAQLGVSNRIEVRGEEAIATLDRQPETADWIYADPARRDERQRKVAQLADCTPDLTQVLPVLFRASPNILIKTAPLLDIDLAIAQLQSVREVHVIGLEGECKEVLYTLERGYPRGQEVPIRVRLLNAEGTPLALFDFTRGQEAAVTAQFGEPETYLYEPHAALLKAGAFKTIATQYGLTKLAPHTHLYTSTRWIPDFPGRGFEVVAVCKPNARELAAFVPQGKANLTLRNFPGKIDDLRKKWRLKEGGDVYLFAAELSDTRKVVIVTRKVYL</sequence>
<dbReference type="Pfam" id="PF18096">
    <property type="entry name" value="Thump_like"/>
    <property type="match status" value="1"/>
</dbReference>